<evidence type="ECO:0000256" key="2">
    <source>
        <dbReference type="SAM" id="SignalP"/>
    </source>
</evidence>
<dbReference type="InterPro" id="IPR017853">
    <property type="entry name" value="GH"/>
</dbReference>
<dbReference type="PANTHER" id="PTHR46066:SF2">
    <property type="entry name" value="CHITINASE DOMAIN-CONTAINING PROTEIN 1"/>
    <property type="match status" value="1"/>
</dbReference>
<protein>
    <submittedName>
        <fullName evidence="4">Spore germination protein YaaH</fullName>
    </submittedName>
</protein>
<feature type="domain" description="GH18" evidence="3">
    <location>
        <begin position="178"/>
        <end position="499"/>
    </location>
</feature>
<dbReference type="InterPro" id="IPR029070">
    <property type="entry name" value="Chitinase_insertion_sf"/>
</dbReference>
<feature type="compositionally biased region" description="Polar residues" evidence="1">
    <location>
        <begin position="48"/>
        <end position="59"/>
    </location>
</feature>
<accession>A0A1H8IEP4</accession>
<dbReference type="GO" id="GO:0008061">
    <property type="term" value="F:chitin binding"/>
    <property type="evidence" value="ECO:0007669"/>
    <property type="project" value="InterPro"/>
</dbReference>
<dbReference type="InterPro" id="IPR001223">
    <property type="entry name" value="Glyco_hydro18_cat"/>
</dbReference>
<dbReference type="SUPFAM" id="SSF51445">
    <property type="entry name" value="(Trans)glycosidases"/>
    <property type="match status" value="1"/>
</dbReference>
<name>A0A1H8IEP4_9BACL</name>
<evidence type="ECO:0000259" key="3">
    <source>
        <dbReference type="PROSITE" id="PS51910"/>
    </source>
</evidence>
<evidence type="ECO:0000313" key="4">
    <source>
        <dbReference type="EMBL" id="SEN66695.1"/>
    </source>
</evidence>
<dbReference type="PROSITE" id="PS51257">
    <property type="entry name" value="PROKAR_LIPOPROTEIN"/>
    <property type="match status" value="1"/>
</dbReference>
<sequence>MKPSRLLGFRTFSVILSSFLFIAVLSGCTDSSSPAEAGQNKPPVVEDGSSNTVEDQFSSIETDETPIDDPTEDEARTPAEKKKQQYVERLIAAHNKNTPRRVRSTPPVKPSTPPIKPPAKEKPDSESGKNTKPATPPSDQPKPSPTPSPNQPDRPKQPPSQPETPKPVPQPKPPSPAPDQGFKFNAWLPFWQQEKAIQAMEQHPSTLSSVNLFWYQLKADGQVGLMQYAEHNAKVISTAGKKGIDVMATVANTDDWADYDKGAQAFHQLIDTKADRAKLSDDLVKWVVQNKFAGIDINIEVIYGSDRENFSLFMEELSGKLHRQNKKLSVSVYPKTSEPGGWDGPMAQDWKRLGQAVDEFKIMAYNYSMPSPGPGAPLHWIDEITRFAKSQMPAHKVFIGLPSYGYLWSQEGRVSSLTYAKAMDLIKTNQAKVNRDPNGEPFFTYEKDGKKYTGYYQDSSSWQKKLELLKKNHPDIGGVTEWYLGSEDPAVWSELDKLK</sequence>
<dbReference type="PROSITE" id="PS51910">
    <property type="entry name" value="GH18_2"/>
    <property type="match status" value="1"/>
</dbReference>
<dbReference type="SMART" id="SM00636">
    <property type="entry name" value="Glyco_18"/>
    <property type="match status" value="1"/>
</dbReference>
<feature type="compositionally biased region" description="Pro residues" evidence="1">
    <location>
        <begin position="134"/>
        <end position="177"/>
    </location>
</feature>
<feature type="chain" id="PRO_5011536975" evidence="2">
    <location>
        <begin position="38"/>
        <end position="499"/>
    </location>
</feature>
<keyword evidence="5" id="KW-1185">Reference proteome</keyword>
<dbReference type="Pfam" id="PF00704">
    <property type="entry name" value="Glyco_hydro_18"/>
    <property type="match status" value="1"/>
</dbReference>
<keyword evidence="2" id="KW-0732">Signal</keyword>
<reference evidence="4 5" key="1">
    <citation type="submission" date="2016-10" db="EMBL/GenBank/DDBJ databases">
        <authorList>
            <person name="de Groot N.N."/>
        </authorList>
    </citation>
    <scope>NUCLEOTIDE SEQUENCE [LARGE SCALE GENOMIC DNA]</scope>
    <source>
        <strain evidence="4 5">DSM 46701</strain>
    </source>
</reference>
<dbReference type="Gene3D" id="3.20.20.80">
    <property type="entry name" value="Glycosidases"/>
    <property type="match status" value="1"/>
</dbReference>
<dbReference type="Gene3D" id="3.10.50.10">
    <property type="match status" value="1"/>
</dbReference>
<dbReference type="STRING" id="1173111.SAMN05444955_11743"/>
<evidence type="ECO:0000313" key="5">
    <source>
        <dbReference type="Proteomes" id="UP000199695"/>
    </source>
</evidence>
<dbReference type="PANTHER" id="PTHR46066">
    <property type="entry name" value="CHITINASE DOMAIN-CONTAINING PROTEIN 1 FAMILY MEMBER"/>
    <property type="match status" value="1"/>
</dbReference>
<feature type="region of interest" description="Disordered" evidence="1">
    <location>
        <begin position="30"/>
        <end position="183"/>
    </location>
</feature>
<feature type="compositionally biased region" description="Pro residues" evidence="1">
    <location>
        <begin position="107"/>
        <end position="117"/>
    </location>
</feature>
<dbReference type="InterPro" id="IPR011583">
    <property type="entry name" value="Chitinase_II/V-like_cat"/>
</dbReference>
<feature type="compositionally biased region" description="Acidic residues" evidence="1">
    <location>
        <begin position="61"/>
        <end position="72"/>
    </location>
</feature>
<feature type="compositionally biased region" description="Basic and acidic residues" evidence="1">
    <location>
        <begin position="73"/>
        <end position="86"/>
    </location>
</feature>
<dbReference type="RefSeq" id="WP_170839989.1">
    <property type="nucleotide sequence ID" value="NZ_FOCQ01000017.1"/>
</dbReference>
<feature type="signal peptide" evidence="2">
    <location>
        <begin position="1"/>
        <end position="37"/>
    </location>
</feature>
<dbReference type="EMBL" id="FOCQ01000017">
    <property type="protein sequence ID" value="SEN66695.1"/>
    <property type="molecule type" value="Genomic_DNA"/>
</dbReference>
<dbReference type="AlphaFoldDB" id="A0A1H8IEP4"/>
<proteinExistence type="predicted"/>
<dbReference type="Proteomes" id="UP000199695">
    <property type="component" value="Unassembled WGS sequence"/>
</dbReference>
<gene>
    <name evidence="4" type="ORF">SAMN05444955_11743</name>
</gene>
<evidence type="ECO:0000256" key="1">
    <source>
        <dbReference type="SAM" id="MobiDB-lite"/>
    </source>
</evidence>
<feature type="compositionally biased region" description="Basic and acidic residues" evidence="1">
    <location>
        <begin position="118"/>
        <end position="129"/>
    </location>
</feature>
<dbReference type="GO" id="GO:0005975">
    <property type="term" value="P:carbohydrate metabolic process"/>
    <property type="evidence" value="ECO:0007669"/>
    <property type="project" value="InterPro"/>
</dbReference>
<organism evidence="4 5">
    <name type="scientific">Lihuaxuella thermophila</name>
    <dbReference type="NCBI Taxonomy" id="1173111"/>
    <lineage>
        <taxon>Bacteria</taxon>
        <taxon>Bacillati</taxon>
        <taxon>Bacillota</taxon>
        <taxon>Bacilli</taxon>
        <taxon>Bacillales</taxon>
        <taxon>Thermoactinomycetaceae</taxon>
        <taxon>Lihuaxuella</taxon>
    </lineage>
</organism>